<evidence type="ECO:0000313" key="2">
    <source>
        <dbReference type="Proteomes" id="UP000254181"/>
    </source>
</evidence>
<dbReference type="AlphaFoldDB" id="A0A377K6X5"/>
<sequence length="52" mass="6211">MEKIKKLFSSKYAVIRRDDLSVIVEMDYFPETPKSMMYRNGRKAIFFTDEGK</sequence>
<reference evidence="1 2" key="1">
    <citation type="submission" date="2018-06" db="EMBL/GenBank/DDBJ databases">
        <authorList>
            <consortium name="Pathogen Informatics"/>
            <person name="Doyle S."/>
        </authorList>
    </citation>
    <scope>NUCLEOTIDE SEQUENCE [LARGE SCALE GENOMIC DNA]</scope>
    <source>
        <strain evidence="1 2">NCTC9075</strain>
    </source>
</reference>
<protein>
    <submittedName>
        <fullName evidence="1">Bacteriophage cohesive ends</fullName>
    </submittedName>
</protein>
<proteinExistence type="predicted"/>
<dbReference type="Proteomes" id="UP000254181">
    <property type="component" value="Unassembled WGS sequence"/>
</dbReference>
<name>A0A377K6X5_ECOLX</name>
<accession>A0A377K6X5</accession>
<dbReference type="EMBL" id="UGEM01000004">
    <property type="protein sequence ID" value="STP20191.1"/>
    <property type="molecule type" value="Genomic_DNA"/>
</dbReference>
<organism evidence="1 2">
    <name type="scientific">Escherichia coli</name>
    <dbReference type="NCBI Taxonomy" id="562"/>
    <lineage>
        <taxon>Bacteria</taxon>
        <taxon>Pseudomonadati</taxon>
        <taxon>Pseudomonadota</taxon>
        <taxon>Gammaproteobacteria</taxon>
        <taxon>Enterobacterales</taxon>
        <taxon>Enterobacteriaceae</taxon>
        <taxon>Escherichia</taxon>
    </lineage>
</organism>
<evidence type="ECO:0000313" key="1">
    <source>
        <dbReference type="EMBL" id="STP20191.1"/>
    </source>
</evidence>
<gene>
    <name evidence="1" type="ORF">NCTC9075_03635</name>
</gene>